<accession>A6JYL8</accession>
<evidence type="ECO:0000256" key="1">
    <source>
        <dbReference type="SAM" id="SignalP"/>
    </source>
</evidence>
<evidence type="ECO:0000313" key="3">
    <source>
        <dbReference type="Proteomes" id="UP000234681"/>
    </source>
</evidence>
<feature type="chain" id="PRO_5039936774" evidence="1">
    <location>
        <begin position="19"/>
        <end position="55"/>
    </location>
</feature>
<keyword evidence="1" id="KW-0732">Signal</keyword>
<gene>
    <name evidence="2" type="ORF">rCG_64168</name>
</gene>
<feature type="signal peptide" evidence="1">
    <location>
        <begin position="1"/>
        <end position="18"/>
    </location>
</feature>
<reference evidence="2 3" key="1">
    <citation type="submission" date="2005-09" db="EMBL/GenBank/DDBJ databases">
        <authorList>
            <person name="Mural R.J."/>
            <person name="Li P.W."/>
            <person name="Adams M.D."/>
            <person name="Amanatides P.G."/>
            <person name="Baden-Tillson H."/>
            <person name="Barnstead M."/>
            <person name="Chin S.H."/>
            <person name="Dew I."/>
            <person name="Evans C.A."/>
            <person name="Ferriera S."/>
            <person name="Flanigan M."/>
            <person name="Fosler C."/>
            <person name="Glodek A."/>
            <person name="Gu Z."/>
            <person name="Holt R.A."/>
            <person name="Jennings D."/>
            <person name="Kraft C.L."/>
            <person name="Lu F."/>
            <person name="Nguyen T."/>
            <person name="Nusskern D.R."/>
            <person name="Pfannkoch C.M."/>
            <person name="Sitter C."/>
            <person name="Sutton G.G."/>
            <person name="Venter J.C."/>
            <person name="Wang Z."/>
            <person name="Woodage T."/>
            <person name="Zheng X.H."/>
            <person name="Zhong F."/>
        </authorList>
    </citation>
    <scope>NUCLEOTIDE SEQUENCE [LARGE SCALE GENOMIC DNA]</scope>
    <source>
        <strain>BN</strain>
        <strain evidence="3">Sprague-Dawley</strain>
    </source>
</reference>
<evidence type="ECO:0000313" key="2">
    <source>
        <dbReference type="EMBL" id="EDL83256.1"/>
    </source>
</evidence>
<sequence length="55" mass="5934">MGKHILLLLLGLSLLVSSLQDKILADDCGMLNSDGICEKGNSTCKAKMTRNVANW</sequence>
<name>A6JYL8_RAT</name>
<dbReference type="EMBL" id="CH474007">
    <property type="protein sequence ID" value="EDL83256.1"/>
    <property type="molecule type" value="Genomic_DNA"/>
</dbReference>
<organism evidence="2 3">
    <name type="scientific">Rattus norvegicus</name>
    <name type="common">Rat</name>
    <dbReference type="NCBI Taxonomy" id="10116"/>
    <lineage>
        <taxon>Eukaryota</taxon>
        <taxon>Metazoa</taxon>
        <taxon>Chordata</taxon>
        <taxon>Craniata</taxon>
        <taxon>Vertebrata</taxon>
        <taxon>Euteleostomi</taxon>
        <taxon>Mammalia</taxon>
        <taxon>Eutheria</taxon>
        <taxon>Euarchontoglires</taxon>
        <taxon>Glires</taxon>
        <taxon>Rodentia</taxon>
        <taxon>Myomorpha</taxon>
        <taxon>Muroidea</taxon>
        <taxon>Muridae</taxon>
        <taxon>Murinae</taxon>
        <taxon>Rattus</taxon>
    </lineage>
</organism>
<protein>
    <submittedName>
        <fullName evidence="2">RCG64168</fullName>
    </submittedName>
</protein>
<dbReference type="Proteomes" id="UP000234681">
    <property type="component" value="Chromosome 8"/>
</dbReference>
<dbReference type="AlphaFoldDB" id="A6JYL8"/>
<proteinExistence type="predicted"/>